<gene>
    <name evidence="11" type="primary">hisC</name>
    <name evidence="13" type="ordered locus">Fraau_1737</name>
</gene>
<dbReference type="KEGG" id="fau:Fraau_1737"/>
<dbReference type="GO" id="GO:0000105">
    <property type="term" value="P:L-histidine biosynthetic process"/>
    <property type="evidence" value="ECO:0007669"/>
    <property type="project" value="UniProtKB-UniRule"/>
</dbReference>
<dbReference type="InterPro" id="IPR015421">
    <property type="entry name" value="PyrdxlP-dep_Trfase_major"/>
</dbReference>
<reference evidence="13" key="1">
    <citation type="submission" date="2012-02" db="EMBL/GenBank/DDBJ databases">
        <title>The complete genome of Frateuria aurantia DSM 6220.</title>
        <authorList>
            <consortium name="US DOE Joint Genome Institute (JGI-PGF)"/>
            <person name="Lucas S."/>
            <person name="Copeland A."/>
            <person name="Lapidus A."/>
            <person name="Glavina del Rio T."/>
            <person name="Dalin E."/>
            <person name="Tice H."/>
            <person name="Bruce D."/>
            <person name="Goodwin L."/>
            <person name="Pitluck S."/>
            <person name="Peters L."/>
            <person name="Ovchinnikova G."/>
            <person name="Teshima H."/>
            <person name="Kyrpides N."/>
            <person name="Mavromatis K."/>
            <person name="Ivanova N."/>
            <person name="Brettin T."/>
            <person name="Detter J.C."/>
            <person name="Han C."/>
            <person name="Larimer F."/>
            <person name="Land M."/>
            <person name="Hauser L."/>
            <person name="Markowitz V."/>
            <person name="Cheng J.-F."/>
            <person name="Hugenholtz P."/>
            <person name="Woyke T."/>
            <person name="Wu D."/>
            <person name="Brambilla E."/>
            <person name="Klenk H.-P."/>
            <person name="Eisen J.A."/>
        </authorList>
    </citation>
    <scope>NUCLEOTIDE SEQUENCE</scope>
    <source>
        <strain evidence="13">DSM 6220</strain>
    </source>
</reference>
<evidence type="ECO:0000256" key="9">
    <source>
        <dbReference type="ARBA" id="ARBA00023102"/>
    </source>
</evidence>
<dbReference type="UniPathway" id="UPA00031">
    <property type="reaction ID" value="UER00012"/>
</dbReference>
<dbReference type="PROSITE" id="PS00599">
    <property type="entry name" value="AA_TRANSFER_CLASS_2"/>
    <property type="match status" value="1"/>
</dbReference>
<evidence type="ECO:0000313" key="13">
    <source>
        <dbReference type="EMBL" id="AFC86144.1"/>
    </source>
</evidence>
<keyword evidence="9 11" id="KW-0368">Histidine biosynthesis</keyword>
<dbReference type="EC" id="2.6.1.9" evidence="11"/>
<dbReference type="Gene3D" id="3.90.1150.10">
    <property type="entry name" value="Aspartate Aminotransferase, domain 1"/>
    <property type="match status" value="1"/>
</dbReference>
<dbReference type="Gene3D" id="3.40.640.10">
    <property type="entry name" value="Type I PLP-dependent aspartate aminotransferase-like (Major domain)"/>
    <property type="match status" value="1"/>
</dbReference>
<dbReference type="HOGENOM" id="CLU_017584_3_1_6"/>
<evidence type="ECO:0000256" key="1">
    <source>
        <dbReference type="ARBA" id="ARBA00001933"/>
    </source>
</evidence>
<dbReference type="Proteomes" id="UP000005234">
    <property type="component" value="Chromosome"/>
</dbReference>
<dbReference type="Pfam" id="PF00155">
    <property type="entry name" value="Aminotran_1_2"/>
    <property type="match status" value="1"/>
</dbReference>
<keyword evidence="14" id="KW-1185">Reference proteome</keyword>
<comment type="subunit">
    <text evidence="4 11">Homodimer.</text>
</comment>
<evidence type="ECO:0000256" key="6">
    <source>
        <dbReference type="ARBA" id="ARBA00022605"/>
    </source>
</evidence>
<name>H8KYS3_FRAAD</name>
<evidence type="ECO:0000256" key="2">
    <source>
        <dbReference type="ARBA" id="ARBA00005011"/>
    </source>
</evidence>
<dbReference type="GO" id="GO:0004400">
    <property type="term" value="F:histidinol-phosphate transaminase activity"/>
    <property type="evidence" value="ECO:0007669"/>
    <property type="project" value="UniProtKB-UniRule"/>
</dbReference>
<dbReference type="PANTHER" id="PTHR42885">
    <property type="entry name" value="HISTIDINOL-PHOSPHATE AMINOTRANSFERASE-RELATED"/>
    <property type="match status" value="1"/>
</dbReference>
<dbReference type="AlphaFoldDB" id="H8KYS3"/>
<dbReference type="InterPro" id="IPR004839">
    <property type="entry name" value="Aminotransferase_I/II_large"/>
</dbReference>
<keyword evidence="7 11" id="KW-0808">Transferase</keyword>
<dbReference type="InterPro" id="IPR015422">
    <property type="entry name" value="PyrdxlP-dep_Trfase_small"/>
</dbReference>
<sequence>MSILERARAEIRAMQPYASARLEASGGTVMLNANELGWAPEGEFSEGCNRYPAPQPVELVQALAEVYQVRPEQLLVGRGSDEAIDLLLRAFCRAGEDAIIINPPTFGMYAIAARVQDAAVIEVPLAEDFTPDAAAILAAWTPAVKLVFVCGPNNPTGKRIDPAVIVQLAEGLRDKAMLVVDEAYMEFAAGSSSASALLERHDHVAVLRTLSKAWGLAGARIGCLLADATVIDLLRRIMAPYPLPVPSIRAAMEALSAGARPLARQRVGIVLQQRQRLVEALAGWPGVREILPSDANFIAVRLDDPGETYRRLLAAGIVVRDIRKYPRLGDALRISIGTPEENDRLLAVLRAWLGEEGQA</sequence>
<evidence type="ECO:0000313" key="14">
    <source>
        <dbReference type="Proteomes" id="UP000005234"/>
    </source>
</evidence>
<dbReference type="InterPro" id="IPR015424">
    <property type="entry name" value="PyrdxlP-dep_Trfase"/>
</dbReference>
<keyword evidence="6 11" id="KW-0028">Amino-acid biosynthesis</keyword>
<keyword evidence="8 11" id="KW-0663">Pyridoxal phosphate</keyword>
<feature type="domain" description="Aminotransferase class I/classII large" evidence="12">
    <location>
        <begin position="46"/>
        <end position="348"/>
    </location>
</feature>
<dbReference type="eggNOG" id="COG0079">
    <property type="taxonomic scope" value="Bacteria"/>
</dbReference>
<evidence type="ECO:0000256" key="5">
    <source>
        <dbReference type="ARBA" id="ARBA00022576"/>
    </source>
</evidence>
<feature type="modified residue" description="N6-(pyridoxal phosphate)lysine" evidence="11">
    <location>
        <position position="212"/>
    </location>
</feature>
<evidence type="ECO:0000256" key="10">
    <source>
        <dbReference type="ARBA" id="ARBA00047481"/>
    </source>
</evidence>
<dbReference type="InterPro" id="IPR001917">
    <property type="entry name" value="Aminotrans_II_pyridoxalP_BS"/>
</dbReference>
<dbReference type="RefSeq" id="WP_014403149.1">
    <property type="nucleotide sequence ID" value="NC_017033.1"/>
</dbReference>
<comment type="catalytic activity">
    <reaction evidence="10 11">
        <text>L-histidinol phosphate + 2-oxoglutarate = 3-(imidazol-4-yl)-2-oxopropyl phosphate + L-glutamate</text>
        <dbReference type="Rhea" id="RHEA:23744"/>
        <dbReference type="ChEBI" id="CHEBI:16810"/>
        <dbReference type="ChEBI" id="CHEBI:29985"/>
        <dbReference type="ChEBI" id="CHEBI:57766"/>
        <dbReference type="ChEBI" id="CHEBI:57980"/>
        <dbReference type="EC" id="2.6.1.9"/>
    </reaction>
</comment>
<dbReference type="CDD" id="cd00609">
    <property type="entry name" value="AAT_like"/>
    <property type="match status" value="1"/>
</dbReference>
<evidence type="ECO:0000259" key="12">
    <source>
        <dbReference type="Pfam" id="PF00155"/>
    </source>
</evidence>
<comment type="cofactor">
    <cofactor evidence="1 11">
        <name>pyridoxal 5'-phosphate</name>
        <dbReference type="ChEBI" id="CHEBI:597326"/>
    </cofactor>
</comment>
<protein>
    <recommendedName>
        <fullName evidence="11">Histidinol-phosphate aminotransferase</fullName>
        <ecNumber evidence="11">2.6.1.9</ecNumber>
    </recommendedName>
    <alternativeName>
        <fullName evidence="11">Imidazole acetol-phosphate transaminase</fullName>
    </alternativeName>
</protein>
<comment type="similarity">
    <text evidence="3 11">Belongs to the class-II pyridoxal-phosphate-dependent aminotransferase family. Histidinol-phosphate aminotransferase subfamily.</text>
</comment>
<evidence type="ECO:0000256" key="11">
    <source>
        <dbReference type="HAMAP-Rule" id="MF_01023"/>
    </source>
</evidence>
<dbReference type="InterPro" id="IPR005861">
    <property type="entry name" value="HisP_aminotrans"/>
</dbReference>
<organism evidence="13 14">
    <name type="scientific">Frateuria aurantia (strain ATCC 33424 / DSM 6220 / KCTC 2777 / LMG 1558 / NBRC 3245 / NCIMB 13370)</name>
    <name type="common">Acetobacter aurantius</name>
    <dbReference type="NCBI Taxonomy" id="767434"/>
    <lineage>
        <taxon>Bacteria</taxon>
        <taxon>Pseudomonadati</taxon>
        <taxon>Pseudomonadota</taxon>
        <taxon>Gammaproteobacteria</taxon>
        <taxon>Lysobacterales</taxon>
        <taxon>Rhodanobacteraceae</taxon>
        <taxon>Frateuria</taxon>
    </lineage>
</organism>
<dbReference type="NCBIfam" id="TIGR01141">
    <property type="entry name" value="hisC"/>
    <property type="match status" value="1"/>
</dbReference>
<dbReference type="PANTHER" id="PTHR42885:SF2">
    <property type="entry name" value="HISTIDINOL-PHOSPHATE AMINOTRANSFERASE"/>
    <property type="match status" value="1"/>
</dbReference>
<evidence type="ECO:0000256" key="7">
    <source>
        <dbReference type="ARBA" id="ARBA00022679"/>
    </source>
</evidence>
<keyword evidence="5 11" id="KW-0032">Aminotransferase</keyword>
<dbReference type="HAMAP" id="MF_01023">
    <property type="entry name" value="HisC_aminotrans_2"/>
    <property type="match status" value="1"/>
</dbReference>
<proteinExistence type="inferred from homology"/>
<evidence type="ECO:0000256" key="4">
    <source>
        <dbReference type="ARBA" id="ARBA00011738"/>
    </source>
</evidence>
<dbReference type="SUPFAM" id="SSF53383">
    <property type="entry name" value="PLP-dependent transferases"/>
    <property type="match status" value="1"/>
</dbReference>
<evidence type="ECO:0000256" key="8">
    <source>
        <dbReference type="ARBA" id="ARBA00022898"/>
    </source>
</evidence>
<evidence type="ECO:0000256" key="3">
    <source>
        <dbReference type="ARBA" id="ARBA00007970"/>
    </source>
</evidence>
<accession>H8KYS3</accession>
<dbReference type="OrthoDB" id="9813612at2"/>
<dbReference type="STRING" id="767434.Fraau_1737"/>
<comment type="pathway">
    <text evidence="2 11">Amino-acid biosynthesis; L-histidine biosynthesis; L-histidine from 5-phospho-alpha-D-ribose 1-diphosphate: step 7/9.</text>
</comment>
<dbReference type="EMBL" id="CP003350">
    <property type="protein sequence ID" value="AFC86144.1"/>
    <property type="molecule type" value="Genomic_DNA"/>
</dbReference>
<dbReference type="GO" id="GO:0030170">
    <property type="term" value="F:pyridoxal phosphate binding"/>
    <property type="evidence" value="ECO:0007669"/>
    <property type="project" value="InterPro"/>
</dbReference>